<dbReference type="AlphaFoldDB" id="A0A6A6I0G0"/>
<organism evidence="2 3">
    <name type="scientific">Trematosphaeria pertusa</name>
    <dbReference type="NCBI Taxonomy" id="390896"/>
    <lineage>
        <taxon>Eukaryota</taxon>
        <taxon>Fungi</taxon>
        <taxon>Dikarya</taxon>
        <taxon>Ascomycota</taxon>
        <taxon>Pezizomycotina</taxon>
        <taxon>Dothideomycetes</taxon>
        <taxon>Pleosporomycetidae</taxon>
        <taxon>Pleosporales</taxon>
        <taxon>Massarineae</taxon>
        <taxon>Trematosphaeriaceae</taxon>
        <taxon>Trematosphaeria</taxon>
    </lineage>
</organism>
<dbReference type="RefSeq" id="XP_033678771.1">
    <property type="nucleotide sequence ID" value="XM_033819363.1"/>
</dbReference>
<name>A0A6A6I0G0_9PLEO</name>
<evidence type="ECO:0000256" key="1">
    <source>
        <dbReference type="SAM" id="Phobius"/>
    </source>
</evidence>
<proteinExistence type="predicted"/>
<dbReference type="EMBL" id="ML987204">
    <property type="protein sequence ID" value="KAF2243767.1"/>
    <property type="molecule type" value="Genomic_DNA"/>
</dbReference>
<protein>
    <submittedName>
        <fullName evidence="2">Uncharacterized protein</fullName>
    </submittedName>
</protein>
<keyword evidence="1" id="KW-1133">Transmembrane helix</keyword>
<reference evidence="2" key="1">
    <citation type="journal article" date="2020" name="Stud. Mycol.">
        <title>101 Dothideomycetes genomes: a test case for predicting lifestyles and emergence of pathogens.</title>
        <authorList>
            <person name="Haridas S."/>
            <person name="Albert R."/>
            <person name="Binder M."/>
            <person name="Bloem J."/>
            <person name="Labutti K."/>
            <person name="Salamov A."/>
            <person name="Andreopoulos B."/>
            <person name="Baker S."/>
            <person name="Barry K."/>
            <person name="Bills G."/>
            <person name="Bluhm B."/>
            <person name="Cannon C."/>
            <person name="Castanera R."/>
            <person name="Culley D."/>
            <person name="Daum C."/>
            <person name="Ezra D."/>
            <person name="Gonzalez J."/>
            <person name="Henrissat B."/>
            <person name="Kuo A."/>
            <person name="Liang C."/>
            <person name="Lipzen A."/>
            <person name="Lutzoni F."/>
            <person name="Magnuson J."/>
            <person name="Mondo S."/>
            <person name="Nolan M."/>
            <person name="Ohm R."/>
            <person name="Pangilinan J."/>
            <person name="Park H.-J."/>
            <person name="Ramirez L."/>
            <person name="Alfaro M."/>
            <person name="Sun H."/>
            <person name="Tritt A."/>
            <person name="Yoshinaga Y."/>
            <person name="Zwiers L.-H."/>
            <person name="Turgeon B."/>
            <person name="Goodwin S."/>
            <person name="Spatafora J."/>
            <person name="Crous P."/>
            <person name="Grigoriev I."/>
        </authorList>
    </citation>
    <scope>NUCLEOTIDE SEQUENCE</scope>
    <source>
        <strain evidence="2">CBS 122368</strain>
    </source>
</reference>
<dbReference type="GeneID" id="54572693"/>
<gene>
    <name evidence="2" type="ORF">BU26DRAFT_108763</name>
</gene>
<feature type="transmembrane region" description="Helical" evidence="1">
    <location>
        <begin position="72"/>
        <end position="94"/>
    </location>
</feature>
<dbReference type="Proteomes" id="UP000800094">
    <property type="component" value="Unassembled WGS sequence"/>
</dbReference>
<evidence type="ECO:0000313" key="2">
    <source>
        <dbReference type="EMBL" id="KAF2243767.1"/>
    </source>
</evidence>
<sequence length="96" mass="10639">MGLVWTRCTVREGHLALIYEVFHLPAVYRLSKGLGGYGVRRGVLRTGWLAGREEGLILTAVVVLRSLNIVRYLLLSMSSWCLVVCAISSVYLSMPA</sequence>
<evidence type="ECO:0000313" key="3">
    <source>
        <dbReference type="Proteomes" id="UP000800094"/>
    </source>
</evidence>
<keyword evidence="3" id="KW-1185">Reference proteome</keyword>
<keyword evidence="1" id="KW-0472">Membrane</keyword>
<accession>A0A6A6I0G0</accession>
<keyword evidence="1" id="KW-0812">Transmembrane</keyword>